<name>A0ABP4MHK3_9ACTN</name>
<dbReference type="Gene3D" id="3.30.428.10">
    <property type="entry name" value="HIT-like"/>
    <property type="match status" value="1"/>
</dbReference>
<evidence type="ECO:0000313" key="2">
    <source>
        <dbReference type="Proteomes" id="UP001500363"/>
    </source>
</evidence>
<dbReference type="InterPro" id="IPR036265">
    <property type="entry name" value="HIT-like_sf"/>
</dbReference>
<protein>
    <recommendedName>
        <fullName evidence="3">Diadenosine tetraphosphate (Ap4A) HIT family hydrolase</fullName>
    </recommendedName>
</protein>
<dbReference type="Proteomes" id="UP001500363">
    <property type="component" value="Unassembled WGS sequence"/>
</dbReference>
<organism evidence="1 2">
    <name type="scientific">Kribbella lupini</name>
    <dbReference type="NCBI Taxonomy" id="291602"/>
    <lineage>
        <taxon>Bacteria</taxon>
        <taxon>Bacillati</taxon>
        <taxon>Actinomycetota</taxon>
        <taxon>Actinomycetes</taxon>
        <taxon>Propionibacteriales</taxon>
        <taxon>Kribbellaceae</taxon>
        <taxon>Kribbella</taxon>
    </lineage>
</organism>
<sequence length="204" mass="21950">MTSAERPTAYHQRLPYGERVSPAPLLGGPFFAFDGDVQVVPLAEPVLPEPPRAGEEGGAPCIACTGPGSAVIWRDDHWQLKAGIEPSGLPIVALLEPREHYRLDNLSPELLAGLGPMIQRVAGAIRRIDGVGRTHFSRFGDGSEHFHVWFFARPVGMMQLRGPLLSVWGDILPHVPDEEFRANARTVATALAEVSGQPLGVAAG</sequence>
<dbReference type="EMBL" id="BAAANC010000003">
    <property type="protein sequence ID" value="GAA1544696.1"/>
    <property type="molecule type" value="Genomic_DNA"/>
</dbReference>
<keyword evidence="2" id="KW-1185">Reference proteome</keyword>
<gene>
    <name evidence="1" type="ORF">GCM10009741_55150</name>
</gene>
<proteinExistence type="predicted"/>
<evidence type="ECO:0008006" key="3">
    <source>
        <dbReference type="Google" id="ProtNLM"/>
    </source>
</evidence>
<dbReference type="RefSeq" id="WP_344179266.1">
    <property type="nucleotide sequence ID" value="NZ_BAAANC010000003.1"/>
</dbReference>
<evidence type="ECO:0000313" key="1">
    <source>
        <dbReference type="EMBL" id="GAA1544696.1"/>
    </source>
</evidence>
<comment type="caution">
    <text evidence="1">The sequence shown here is derived from an EMBL/GenBank/DDBJ whole genome shotgun (WGS) entry which is preliminary data.</text>
</comment>
<reference evidence="2" key="1">
    <citation type="journal article" date="2019" name="Int. J. Syst. Evol. Microbiol.">
        <title>The Global Catalogue of Microorganisms (GCM) 10K type strain sequencing project: providing services to taxonomists for standard genome sequencing and annotation.</title>
        <authorList>
            <consortium name="The Broad Institute Genomics Platform"/>
            <consortium name="The Broad Institute Genome Sequencing Center for Infectious Disease"/>
            <person name="Wu L."/>
            <person name="Ma J."/>
        </authorList>
    </citation>
    <scope>NUCLEOTIDE SEQUENCE [LARGE SCALE GENOMIC DNA]</scope>
    <source>
        <strain evidence="2">JCM 14303</strain>
    </source>
</reference>
<dbReference type="SUPFAM" id="SSF54197">
    <property type="entry name" value="HIT-like"/>
    <property type="match status" value="1"/>
</dbReference>
<accession>A0ABP4MHK3</accession>